<dbReference type="InterPro" id="IPR040168">
    <property type="entry name" value="Not2/3/5"/>
</dbReference>
<feature type="compositionally biased region" description="Polar residues" evidence="4">
    <location>
        <begin position="186"/>
        <end position="198"/>
    </location>
</feature>
<dbReference type="RefSeq" id="XP_007679146.1">
    <property type="nucleotide sequence ID" value="XM_007680956.1"/>
</dbReference>
<feature type="region of interest" description="Disordered" evidence="4">
    <location>
        <begin position="130"/>
        <end position="253"/>
    </location>
</feature>
<feature type="region of interest" description="Disordered" evidence="4">
    <location>
        <begin position="517"/>
        <end position="568"/>
    </location>
</feature>
<proteinExistence type="inferred from homology"/>
<dbReference type="GO" id="GO:0030015">
    <property type="term" value="C:CCR4-NOT core complex"/>
    <property type="evidence" value="ECO:0007669"/>
    <property type="project" value="InterPro"/>
</dbReference>
<keyword evidence="2" id="KW-0805">Transcription regulation</keyword>
<evidence type="ECO:0000256" key="3">
    <source>
        <dbReference type="ARBA" id="ARBA00023163"/>
    </source>
</evidence>
<feature type="compositionally biased region" description="Polar residues" evidence="4">
    <location>
        <begin position="218"/>
        <end position="253"/>
    </location>
</feature>
<feature type="region of interest" description="Disordered" evidence="4">
    <location>
        <begin position="268"/>
        <end position="299"/>
    </location>
</feature>
<dbReference type="AlphaFoldDB" id="M2N2Z1"/>
<feature type="domain" description="NOT2/NOT3/NOT5 C-terminal" evidence="5">
    <location>
        <begin position="382"/>
        <end position="513"/>
    </location>
</feature>
<dbReference type="OrthoDB" id="25391at2759"/>
<keyword evidence="3" id="KW-0804">Transcription</keyword>
<organism evidence="6 7">
    <name type="scientific">Baudoinia panamericana (strain UAMH 10762)</name>
    <name type="common">Angels' share fungus</name>
    <name type="synonym">Baudoinia compniacensis (strain UAMH 10762)</name>
    <dbReference type="NCBI Taxonomy" id="717646"/>
    <lineage>
        <taxon>Eukaryota</taxon>
        <taxon>Fungi</taxon>
        <taxon>Dikarya</taxon>
        <taxon>Ascomycota</taxon>
        <taxon>Pezizomycotina</taxon>
        <taxon>Dothideomycetes</taxon>
        <taxon>Dothideomycetidae</taxon>
        <taxon>Mycosphaerellales</taxon>
        <taxon>Teratosphaeriaceae</taxon>
        <taxon>Baudoinia</taxon>
    </lineage>
</organism>
<dbReference type="Pfam" id="PF04153">
    <property type="entry name" value="NOT2_3_5_C"/>
    <property type="match status" value="1"/>
</dbReference>
<evidence type="ECO:0000256" key="2">
    <source>
        <dbReference type="ARBA" id="ARBA00023015"/>
    </source>
</evidence>
<dbReference type="GO" id="GO:0006355">
    <property type="term" value="P:regulation of DNA-templated transcription"/>
    <property type="evidence" value="ECO:0007669"/>
    <property type="project" value="InterPro"/>
</dbReference>
<comment type="similarity">
    <text evidence="1">Belongs to the CNOT2/3/5 family.</text>
</comment>
<dbReference type="InterPro" id="IPR007282">
    <property type="entry name" value="NOT2/3/5_C"/>
</dbReference>
<protein>
    <recommendedName>
        <fullName evidence="5">NOT2/NOT3/NOT5 C-terminal domain-containing protein</fullName>
    </recommendedName>
</protein>
<sequence>MNTYAPTQQQARQTPRLQNTSKPSLGNGLGGSGWGGGGLGLGAGLGGGLGGAARPPALSGFAQVMGGGSGQGPIDMSLCYGHELACHACACLARACYCSLAYVNDALWQKADLSAAGLANIDSLSDFPSLSGGPRANSSSAASGWNNNPLRQLPQAQAPASHQQQPQAQSQQQQRAPSAAPSQQSTEQYDGSRSQQPSSDRERATTGEDFPPLGGQMNGDTGSGQSVGFNSTIASPDVSSQARNLHPQQSQQLPMRTAEGIGAFQQQLQQGPMGSAQSAQSLQPQLSAPNGQPAGNSTKRYADMTESEKYGLTGLLAGFEARRQLEAGQPVDESLPPAMRNGVFMGQDLGALGMELDNPDPIYPTFSVFAGSGSGRSQFDFHERHVVPDFTLPSAYTVSNVPPLQSRMGAFSDETLFSIFFQYPRSIEQELASIELTARDWRWHRLLRQWLQKDTRETNSSGSLPLVDLAQNQPVGAAPVRVNERVERGVYVFFDAPNWRRERREFVLDYSELDHRHAGGGGAQAPPQTNGVGIGPAPGLAVGGPVQAPVATGPQSVTASHAGGSSVG</sequence>
<dbReference type="PANTHER" id="PTHR23326">
    <property type="entry name" value="CCR4 NOT-RELATED"/>
    <property type="match status" value="1"/>
</dbReference>
<dbReference type="EMBL" id="KB445560">
    <property type="protein sequence ID" value="EMC93349.1"/>
    <property type="molecule type" value="Genomic_DNA"/>
</dbReference>
<dbReference type="GO" id="GO:0000289">
    <property type="term" value="P:nuclear-transcribed mRNA poly(A) tail shortening"/>
    <property type="evidence" value="ECO:0007669"/>
    <property type="project" value="UniProtKB-ARBA"/>
</dbReference>
<dbReference type="HOGENOM" id="CLU_479781_0_0_1"/>
<evidence type="ECO:0000259" key="5">
    <source>
        <dbReference type="Pfam" id="PF04153"/>
    </source>
</evidence>
<dbReference type="GeneID" id="19110460"/>
<feature type="region of interest" description="Disordered" evidence="4">
    <location>
        <begin position="1"/>
        <end position="25"/>
    </location>
</feature>
<feature type="compositionally biased region" description="Low complexity" evidence="4">
    <location>
        <begin position="136"/>
        <end position="185"/>
    </location>
</feature>
<dbReference type="KEGG" id="bcom:BAUCODRAFT_26655"/>
<feature type="compositionally biased region" description="Polar residues" evidence="4">
    <location>
        <begin position="1"/>
        <end position="22"/>
    </location>
</feature>
<keyword evidence="7" id="KW-1185">Reference proteome</keyword>
<dbReference type="eggNOG" id="KOG2151">
    <property type="taxonomic scope" value="Eukaryota"/>
</dbReference>
<evidence type="ECO:0000256" key="4">
    <source>
        <dbReference type="SAM" id="MobiDB-lite"/>
    </source>
</evidence>
<evidence type="ECO:0000313" key="6">
    <source>
        <dbReference type="EMBL" id="EMC93349.1"/>
    </source>
</evidence>
<feature type="compositionally biased region" description="Low complexity" evidence="4">
    <location>
        <begin position="535"/>
        <end position="554"/>
    </location>
</feature>
<evidence type="ECO:0000256" key="1">
    <source>
        <dbReference type="ARBA" id="ARBA00007682"/>
    </source>
</evidence>
<name>M2N2Z1_BAUPA</name>
<feature type="compositionally biased region" description="Low complexity" evidence="4">
    <location>
        <begin position="275"/>
        <end position="289"/>
    </location>
</feature>
<gene>
    <name evidence="6" type="ORF">BAUCODRAFT_26655</name>
</gene>
<dbReference type="STRING" id="717646.M2N2Z1"/>
<dbReference type="OMA" id="RGVYLLW"/>
<dbReference type="Gene3D" id="2.30.30.1020">
    <property type="entry name" value="CCR4-NOT complex subunit 2/3/5, C-terminal domain"/>
    <property type="match status" value="1"/>
</dbReference>
<accession>M2N2Z1</accession>
<dbReference type="InterPro" id="IPR038635">
    <property type="entry name" value="CCR4-NOT_su2/3/5_C_sf"/>
</dbReference>
<reference evidence="6 7" key="1">
    <citation type="journal article" date="2012" name="PLoS Pathog.">
        <title>Diverse lifestyles and strategies of plant pathogenesis encoded in the genomes of eighteen Dothideomycetes fungi.</title>
        <authorList>
            <person name="Ohm R.A."/>
            <person name="Feau N."/>
            <person name="Henrissat B."/>
            <person name="Schoch C.L."/>
            <person name="Horwitz B.A."/>
            <person name="Barry K.W."/>
            <person name="Condon B.J."/>
            <person name="Copeland A.C."/>
            <person name="Dhillon B."/>
            <person name="Glaser F."/>
            <person name="Hesse C.N."/>
            <person name="Kosti I."/>
            <person name="LaButti K."/>
            <person name="Lindquist E.A."/>
            <person name="Lucas S."/>
            <person name="Salamov A.A."/>
            <person name="Bradshaw R.E."/>
            <person name="Ciuffetti L."/>
            <person name="Hamelin R.C."/>
            <person name="Kema G.H.J."/>
            <person name="Lawrence C."/>
            <person name="Scott J.A."/>
            <person name="Spatafora J.W."/>
            <person name="Turgeon B.G."/>
            <person name="de Wit P.J.G.M."/>
            <person name="Zhong S."/>
            <person name="Goodwin S.B."/>
            <person name="Grigoriev I.V."/>
        </authorList>
    </citation>
    <scope>NUCLEOTIDE SEQUENCE [LARGE SCALE GENOMIC DNA]</scope>
    <source>
        <strain evidence="6 7">UAMH 10762</strain>
    </source>
</reference>
<dbReference type="Proteomes" id="UP000011761">
    <property type="component" value="Unassembled WGS sequence"/>
</dbReference>
<evidence type="ECO:0000313" key="7">
    <source>
        <dbReference type="Proteomes" id="UP000011761"/>
    </source>
</evidence>